<accession>A0A0B8MYD2</accession>
<evidence type="ECO:0000256" key="2">
    <source>
        <dbReference type="SAM" id="Phobius"/>
    </source>
</evidence>
<proteinExistence type="predicted"/>
<sequence>MKVRPGDRSFETVLHRRISRIKAASVAIATLNVGFVLILVMQSTLLSESISIEISYSADQSLHLHAKPEYSSSALSQPVNQRVSRLYFIFSTFHRQTHLHPPLHPRPQNRPRKQTTRRKYEHYNHRFIFPRISLYHPPISQSQIPPRKSTAAELQGERHTKTSRNNILLLRTLTLGQIIIQTKCAIAIITRQRPIAARCLFVFVLLIIIFRVFARVDFGGSVVVEIPSWFCSSL</sequence>
<dbReference type="EMBL" id="DF933834">
    <property type="protein sequence ID" value="GAM40198.1"/>
    <property type="molecule type" value="Genomic_DNA"/>
</dbReference>
<evidence type="ECO:0000313" key="3">
    <source>
        <dbReference type="EMBL" id="GAM40198.1"/>
    </source>
</evidence>
<dbReference type="Proteomes" id="UP000053095">
    <property type="component" value="Unassembled WGS sequence"/>
</dbReference>
<feature type="transmembrane region" description="Helical" evidence="2">
    <location>
        <begin position="195"/>
        <end position="214"/>
    </location>
</feature>
<evidence type="ECO:0000256" key="1">
    <source>
        <dbReference type="SAM" id="MobiDB-lite"/>
    </source>
</evidence>
<evidence type="ECO:0000313" key="4">
    <source>
        <dbReference type="Proteomes" id="UP000053095"/>
    </source>
</evidence>
<feature type="transmembrane region" description="Helical" evidence="2">
    <location>
        <begin position="21"/>
        <end position="41"/>
    </location>
</feature>
<keyword evidence="2" id="KW-0812">Transmembrane</keyword>
<organism evidence="3 4">
    <name type="scientific">Talaromyces pinophilus</name>
    <name type="common">Penicillium pinophilum</name>
    <dbReference type="NCBI Taxonomy" id="128442"/>
    <lineage>
        <taxon>Eukaryota</taxon>
        <taxon>Fungi</taxon>
        <taxon>Dikarya</taxon>
        <taxon>Ascomycota</taxon>
        <taxon>Pezizomycotina</taxon>
        <taxon>Eurotiomycetes</taxon>
        <taxon>Eurotiomycetidae</taxon>
        <taxon>Eurotiales</taxon>
        <taxon>Trichocomaceae</taxon>
        <taxon>Talaromyces</taxon>
        <taxon>Talaromyces sect. Talaromyces</taxon>
    </lineage>
</organism>
<feature type="transmembrane region" description="Helical" evidence="2">
    <location>
        <begin position="168"/>
        <end position="188"/>
    </location>
</feature>
<feature type="region of interest" description="Disordered" evidence="1">
    <location>
        <begin position="98"/>
        <end position="117"/>
    </location>
</feature>
<reference evidence="4" key="1">
    <citation type="journal article" date="2015" name="Genome Announc.">
        <title>Draft genome sequence of Talaromyces cellulolyticus strain Y-94, a source of lignocellulosic biomass-degrading enzymes.</title>
        <authorList>
            <person name="Fujii T."/>
            <person name="Koike H."/>
            <person name="Sawayama S."/>
            <person name="Yano S."/>
            <person name="Inoue H."/>
        </authorList>
    </citation>
    <scope>NUCLEOTIDE SEQUENCE [LARGE SCALE GENOMIC DNA]</scope>
    <source>
        <strain evidence="4">Y-94</strain>
    </source>
</reference>
<dbReference type="AlphaFoldDB" id="A0A0B8MYD2"/>
<name>A0A0B8MYD2_TALPI</name>
<keyword evidence="4" id="KW-1185">Reference proteome</keyword>
<keyword evidence="2" id="KW-1133">Transmembrane helix</keyword>
<gene>
    <name evidence="3" type="ORF">TCE0_038f12356</name>
</gene>
<protein>
    <submittedName>
        <fullName evidence="3">Uncharacterized protein</fullName>
    </submittedName>
</protein>
<keyword evidence="2" id="KW-0472">Membrane</keyword>